<proteinExistence type="predicted"/>
<dbReference type="EMBL" id="JYDP01000043">
    <property type="protein sequence ID" value="KRZ12135.1"/>
    <property type="molecule type" value="Genomic_DNA"/>
</dbReference>
<name>A0A0V1HP58_9BILA</name>
<gene>
    <name evidence="1" type="ORF">T11_13757</name>
    <name evidence="2" type="ORF">T11_6602</name>
</gene>
<dbReference type="EMBL" id="JYDP01000281">
    <property type="protein sequence ID" value="KRZ01532.1"/>
    <property type="molecule type" value="Genomic_DNA"/>
</dbReference>
<sequence>MIPAHAFFGFPTQHDRRLRCSGDPIVLSKTSRSFGMKTGWNVVTGGMCFSPSGSTKVVTISIFLPHSSRSQRRHPRSVLTIHPNRLNRRTALGQLSSCHEQQSPIFR</sequence>
<accession>A0A0V1HP58</accession>
<keyword evidence="3" id="KW-1185">Reference proteome</keyword>
<dbReference type="OrthoDB" id="5919460at2759"/>
<comment type="caution">
    <text evidence="2">The sequence shown here is derived from an EMBL/GenBank/DDBJ whole genome shotgun (WGS) entry which is preliminary data.</text>
</comment>
<evidence type="ECO:0000313" key="1">
    <source>
        <dbReference type="EMBL" id="KRZ01532.1"/>
    </source>
</evidence>
<dbReference type="Proteomes" id="UP000055024">
    <property type="component" value="Unassembled WGS sequence"/>
</dbReference>
<reference evidence="2 3" key="1">
    <citation type="submission" date="2015-01" db="EMBL/GenBank/DDBJ databases">
        <title>Evolution of Trichinella species and genotypes.</title>
        <authorList>
            <person name="Korhonen P.K."/>
            <person name="Edoardo P."/>
            <person name="Giuseppe L.R."/>
            <person name="Gasser R.B."/>
        </authorList>
    </citation>
    <scope>NUCLEOTIDE SEQUENCE [LARGE SCALE GENOMIC DNA]</scope>
    <source>
        <strain evidence="2">ISS1029</strain>
    </source>
</reference>
<protein>
    <submittedName>
        <fullName evidence="2">Uncharacterized protein</fullName>
    </submittedName>
</protein>
<organism evidence="2 3">
    <name type="scientific">Trichinella zimbabwensis</name>
    <dbReference type="NCBI Taxonomy" id="268475"/>
    <lineage>
        <taxon>Eukaryota</taxon>
        <taxon>Metazoa</taxon>
        <taxon>Ecdysozoa</taxon>
        <taxon>Nematoda</taxon>
        <taxon>Enoplea</taxon>
        <taxon>Dorylaimia</taxon>
        <taxon>Trichinellida</taxon>
        <taxon>Trichinellidae</taxon>
        <taxon>Trichinella</taxon>
    </lineage>
</organism>
<evidence type="ECO:0000313" key="2">
    <source>
        <dbReference type="EMBL" id="KRZ12135.1"/>
    </source>
</evidence>
<dbReference type="AlphaFoldDB" id="A0A0V1HP58"/>
<evidence type="ECO:0000313" key="3">
    <source>
        <dbReference type="Proteomes" id="UP000055024"/>
    </source>
</evidence>